<comment type="cofactor">
    <cofactor evidence="1 7">
        <name>heme</name>
        <dbReference type="ChEBI" id="CHEBI:30413"/>
    </cofactor>
</comment>
<evidence type="ECO:0000256" key="2">
    <source>
        <dbReference type="ARBA" id="ARBA00010617"/>
    </source>
</evidence>
<evidence type="ECO:0000313" key="8">
    <source>
        <dbReference type="EMBL" id="KNG85594.1"/>
    </source>
</evidence>
<dbReference type="InterPro" id="IPR002403">
    <property type="entry name" value="Cyt_P450_E_grp-IV"/>
</dbReference>
<dbReference type="STRING" id="1509407.A0A0L1J1G5"/>
<comment type="caution">
    <text evidence="8">The sequence shown here is derived from an EMBL/GenBank/DDBJ whole genome shotgun (WGS) entry which is preliminary data.</text>
</comment>
<keyword evidence="6" id="KW-0503">Monooxygenase</keyword>
<keyword evidence="3 7" id="KW-0479">Metal-binding</keyword>
<organism evidence="8 9">
    <name type="scientific">Aspergillus nomiae NRRL (strain ATCC 15546 / NRRL 13137 / CBS 260.88 / M93)</name>
    <dbReference type="NCBI Taxonomy" id="1509407"/>
    <lineage>
        <taxon>Eukaryota</taxon>
        <taxon>Fungi</taxon>
        <taxon>Dikarya</taxon>
        <taxon>Ascomycota</taxon>
        <taxon>Pezizomycotina</taxon>
        <taxon>Eurotiomycetes</taxon>
        <taxon>Eurotiomycetidae</taxon>
        <taxon>Eurotiales</taxon>
        <taxon>Aspergillaceae</taxon>
        <taxon>Aspergillus</taxon>
        <taxon>Aspergillus subgen. Circumdati</taxon>
    </lineage>
</organism>
<dbReference type="OrthoDB" id="1470350at2759"/>
<dbReference type="GeneID" id="26809039"/>
<evidence type="ECO:0000256" key="7">
    <source>
        <dbReference type="PIRSR" id="PIRSR602403-1"/>
    </source>
</evidence>
<evidence type="ECO:0008006" key="10">
    <source>
        <dbReference type="Google" id="ProtNLM"/>
    </source>
</evidence>
<proteinExistence type="inferred from homology"/>
<evidence type="ECO:0000256" key="1">
    <source>
        <dbReference type="ARBA" id="ARBA00001971"/>
    </source>
</evidence>
<gene>
    <name evidence="8" type="ORF">ANOM_007235</name>
</gene>
<dbReference type="RefSeq" id="XP_015406517.1">
    <property type="nucleotide sequence ID" value="XM_015552491.1"/>
</dbReference>
<evidence type="ECO:0000256" key="6">
    <source>
        <dbReference type="ARBA" id="ARBA00023033"/>
    </source>
</evidence>
<reference evidence="8 9" key="1">
    <citation type="submission" date="2014-06" db="EMBL/GenBank/DDBJ databases">
        <title>The Genome of the Aflatoxigenic Filamentous Fungus Aspergillus nomius.</title>
        <authorList>
            <person name="Moore M.G."/>
            <person name="Shannon B.M."/>
            <person name="Brian M.M."/>
        </authorList>
    </citation>
    <scope>NUCLEOTIDE SEQUENCE [LARGE SCALE GENOMIC DNA]</scope>
    <source>
        <strain evidence="8 9">NRRL 13137</strain>
    </source>
</reference>
<keyword evidence="9" id="KW-1185">Reference proteome</keyword>
<dbReference type="InterPro" id="IPR001128">
    <property type="entry name" value="Cyt_P450"/>
</dbReference>
<dbReference type="Gene3D" id="1.10.630.10">
    <property type="entry name" value="Cytochrome P450"/>
    <property type="match status" value="1"/>
</dbReference>
<protein>
    <recommendedName>
        <fullName evidence="10">Cytochrome P450 monooxygenase</fullName>
    </recommendedName>
</protein>
<dbReference type="GO" id="GO:0016705">
    <property type="term" value="F:oxidoreductase activity, acting on paired donors, with incorporation or reduction of molecular oxygen"/>
    <property type="evidence" value="ECO:0007669"/>
    <property type="project" value="InterPro"/>
</dbReference>
<dbReference type="PRINTS" id="PR00385">
    <property type="entry name" value="P450"/>
</dbReference>
<dbReference type="InterPro" id="IPR036396">
    <property type="entry name" value="Cyt_P450_sf"/>
</dbReference>
<evidence type="ECO:0000256" key="3">
    <source>
        <dbReference type="ARBA" id="ARBA00022723"/>
    </source>
</evidence>
<dbReference type="Proteomes" id="UP000037505">
    <property type="component" value="Unassembled WGS sequence"/>
</dbReference>
<dbReference type="PANTHER" id="PTHR24305">
    <property type="entry name" value="CYTOCHROME P450"/>
    <property type="match status" value="1"/>
</dbReference>
<dbReference type="PRINTS" id="PR00465">
    <property type="entry name" value="EP450IV"/>
</dbReference>
<comment type="similarity">
    <text evidence="2">Belongs to the cytochrome P450 family.</text>
</comment>
<accession>A0A0L1J1G5</accession>
<dbReference type="InterPro" id="IPR050121">
    <property type="entry name" value="Cytochrome_P450_monoxygenase"/>
</dbReference>
<evidence type="ECO:0000313" key="9">
    <source>
        <dbReference type="Proteomes" id="UP000037505"/>
    </source>
</evidence>
<dbReference type="PANTHER" id="PTHR24305:SF232">
    <property type="entry name" value="P450, PUTATIVE (EUROFUNG)-RELATED"/>
    <property type="match status" value="1"/>
</dbReference>
<dbReference type="EMBL" id="JNOM01000150">
    <property type="protein sequence ID" value="KNG85594.1"/>
    <property type="molecule type" value="Genomic_DNA"/>
</dbReference>
<name>A0A0L1J1G5_ASPN3</name>
<dbReference type="Pfam" id="PF00067">
    <property type="entry name" value="p450"/>
    <property type="match status" value="2"/>
</dbReference>
<dbReference type="GO" id="GO:0005506">
    <property type="term" value="F:iron ion binding"/>
    <property type="evidence" value="ECO:0007669"/>
    <property type="project" value="InterPro"/>
</dbReference>
<feature type="binding site" description="axial binding residue" evidence="7">
    <location>
        <position position="538"/>
    </location>
    <ligand>
        <name>heme</name>
        <dbReference type="ChEBI" id="CHEBI:30413"/>
    </ligand>
    <ligandPart>
        <name>Fe</name>
        <dbReference type="ChEBI" id="CHEBI:18248"/>
    </ligandPart>
</feature>
<dbReference type="AlphaFoldDB" id="A0A0L1J1G5"/>
<keyword evidence="7" id="KW-0349">Heme</keyword>
<dbReference type="GO" id="GO:0020037">
    <property type="term" value="F:heme binding"/>
    <property type="evidence" value="ECO:0007669"/>
    <property type="project" value="InterPro"/>
</dbReference>
<sequence length="596" mass="66197">MLSFAMPGTTASLLVAAIIVAVYALYRAALPKPIPGIPYDAASSHRLLGNVPDMLANIKKSEGTFITYVTDLMDSLNSPIIQVFIRPFGKPLVILADFREAHDLMTRRKEFDRSDVVGDLFLGVAPNHHIRQKTNDTFKAQRRLIQDLMTPTFLHDVAAPAILKKVNLLMDLWRVKARAARGHPWVANADLNHMSLDAISAFAFGAGFQHSAVQPDLDAVMAQDYNLPASKDEPIVFAKGQKDQLLQSILDLTHTIGEVQGNPSPRLTWAYVMRKPKIKKAAKSKDDCLKRELQDAVKRFQNGNDQDVKLRSAVDRMILNEKDLAEKDGRSPEYFSGVMIDEVYCPPGESSELELTTVQLFGFIFAGHETTSTALCWGLKFLADNRDTQDRLREALWTSFATAKEQAREPTIEEITGARVPYLEATMEEILRCAGAASFVDRQAMVDTQLLGYGIPKGTSVTTLVTGASMMRPAFQVDEARRSASSQSAKKNGHDRAWDPSDISSFKPERWLATSEKGTTFDATAGPQLAFGLGTRGCYGKRLAYVEIKIFLTVMIWNFELLKCPPALSGYKSNLYMTHEPRSCYVRLREVGPVDA</sequence>
<keyword evidence="5 7" id="KW-0408">Iron</keyword>
<dbReference type="GO" id="GO:0004497">
    <property type="term" value="F:monooxygenase activity"/>
    <property type="evidence" value="ECO:0007669"/>
    <property type="project" value="UniProtKB-KW"/>
</dbReference>
<keyword evidence="4" id="KW-0560">Oxidoreductase</keyword>
<evidence type="ECO:0000256" key="4">
    <source>
        <dbReference type="ARBA" id="ARBA00023002"/>
    </source>
</evidence>
<evidence type="ECO:0000256" key="5">
    <source>
        <dbReference type="ARBA" id="ARBA00023004"/>
    </source>
</evidence>
<dbReference type="SUPFAM" id="SSF48264">
    <property type="entry name" value="Cytochrome P450"/>
    <property type="match status" value="1"/>
</dbReference>